<keyword evidence="3" id="KW-1185">Reference proteome</keyword>
<proteinExistence type="predicted"/>
<reference evidence="3" key="1">
    <citation type="submission" date="2014-03" db="EMBL/GenBank/DDBJ databases">
        <authorList>
            <person name="Aksoy S."/>
            <person name="Warren W."/>
            <person name="Wilson R.K."/>
        </authorList>
    </citation>
    <scope>NUCLEOTIDE SEQUENCE [LARGE SCALE GENOMIC DNA]</scope>
    <source>
        <strain evidence="3">IAEA</strain>
    </source>
</reference>
<protein>
    <submittedName>
        <fullName evidence="2">Uncharacterized protein</fullName>
    </submittedName>
</protein>
<keyword evidence="1" id="KW-0812">Transmembrane</keyword>
<feature type="transmembrane region" description="Helical" evidence="1">
    <location>
        <begin position="50"/>
        <end position="69"/>
    </location>
</feature>
<evidence type="ECO:0000256" key="1">
    <source>
        <dbReference type="SAM" id="Phobius"/>
    </source>
</evidence>
<sequence>MQAHATTKIYAPESFQVTPSPSGRKNRHIQIVSIVPVNEKIIFTARLHRAGHAHACVCVTLLVLLSLLLRLHLLLPSAFGTIGVKLSGSSFGLIKSVDLLLVIYGSE</sequence>
<evidence type="ECO:0000313" key="2">
    <source>
        <dbReference type="EnsemblMetazoa" id="GPAI028899-PA"/>
    </source>
</evidence>
<keyword evidence="1" id="KW-1133">Transmembrane helix</keyword>
<dbReference type="EnsemblMetazoa" id="GPAI028899-RA">
    <property type="protein sequence ID" value="GPAI028899-PA"/>
    <property type="gene ID" value="GPAI028899"/>
</dbReference>
<name>A0A1A9ZYG3_GLOPL</name>
<dbReference type="VEuPathDB" id="VectorBase:GPAI028899"/>
<organism evidence="2 3">
    <name type="scientific">Glossina pallidipes</name>
    <name type="common">Tsetse fly</name>
    <dbReference type="NCBI Taxonomy" id="7398"/>
    <lineage>
        <taxon>Eukaryota</taxon>
        <taxon>Metazoa</taxon>
        <taxon>Ecdysozoa</taxon>
        <taxon>Arthropoda</taxon>
        <taxon>Hexapoda</taxon>
        <taxon>Insecta</taxon>
        <taxon>Pterygota</taxon>
        <taxon>Neoptera</taxon>
        <taxon>Endopterygota</taxon>
        <taxon>Diptera</taxon>
        <taxon>Brachycera</taxon>
        <taxon>Muscomorpha</taxon>
        <taxon>Hippoboscoidea</taxon>
        <taxon>Glossinidae</taxon>
        <taxon>Glossina</taxon>
    </lineage>
</organism>
<evidence type="ECO:0000313" key="3">
    <source>
        <dbReference type="Proteomes" id="UP000092445"/>
    </source>
</evidence>
<accession>A0A1A9ZYG3</accession>
<dbReference type="AlphaFoldDB" id="A0A1A9ZYG3"/>
<reference evidence="2" key="2">
    <citation type="submission" date="2020-05" db="UniProtKB">
        <authorList>
            <consortium name="EnsemblMetazoa"/>
        </authorList>
    </citation>
    <scope>IDENTIFICATION</scope>
    <source>
        <strain evidence="2">IAEA</strain>
    </source>
</reference>
<dbReference type="Proteomes" id="UP000092445">
    <property type="component" value="Unassembled WGS sequence"/>
</dbReference>
<keyword evidence="1" id="KW-0472">Membrane</keyword>